<proteinExistence type="predicted"/>
<accession>A0A382V1Q8</accession>
<evidence type="ECO:0000256" key="2">
    <source>
        <dbReference type="ARBA" id="ARBA00012043"/>
    </source>
</evidence>
<evidence type="ECO:0000256" key="4">
    <source>
        <dbReference type="ARBA" id="ARBA00022822"/>
    </source>
</evidence>
<evidence type="ECO:0000256" key="3">
    <source>
        <dbReference type="ARBA" id="ARBA00022605"/>
    </source>
</evidence>
<dbReference type="Pfam" id="PF00290">
    <property type="entry name" value="Trp_syntA"/>
    <property type="match status" value="1"/>
</dbReference>
<dbReference type="InterPro" id="IPR011060">
    <property type="entry name" value="RibuloseP-bd_barrel"/>
</dbReference>
<keyword evidence="3" id="KW-0028">Amino-acid biosynthesis</keyword>
<keyword evidence="4" id="KW-0822">Tryptophan biosynthesis</keyword>
<comment type="pathway">
    <text evidence="1">Amino-acid biosynthesis; L-tryptophan biosynthesis; L-tryptophan from chorismate: step 5/5.</text>
</comment>
<dbReference type="InterPro" id="IPR013785">
    <property type="entry name" value="Aldolase_TIM"/>
</dbReference>
<dbReference type="EMBL" id="UINC01148491">
    <property type="protein sequence ID" value="SVD40409.1"/>
    <property type="molecule type" value="Genomic_DNA"/>
</dbReference>
<evidence type="ECO:0000256" key="6">
    <source>
        <dbReference type="ARBA" id="ARBA00023239"/>
    </source>
</evidence>
<dbReference type="AlphaFoldDB" id="A0A382V1Q8"/>
<name>A0A382V1Q8_9ZZZZ</name>
<organism evidence="8">
    <name type="scientific">marine metagenome</name>
    <dbReference type="NCBI Taxonomy" id="408172"/>
    <lineage>
        <taxon>unclassified sequences</taxon>
        <taxon>metagenomes</taxon>
        <taxon>ecological metagenomes</taxon>
    </lineage>
</organism>
<dbReference type="InterPro" id="IPR002028">
    <property type="entry name" value="Trp_synthase_suA"/>
</dbReference>
<dbReference type="EC" id="4.2.1.20" evidence="2"/>
<gene>
    <name evidence="8" type="ORF">METZ01_LOCUS393263</name>
</gene>
<comment type="catalytic activity">
    <reaction evidence="7">
        <text>(1S,2R)-1-C-(indol-3-yl)glycerol 3-phosphate + L-serine = D-glyceraldehyde 3-phosphate + L-tryptophan + H2O</text>
        <dbReference type="Rhea" id="RHEA:10532"/>
        <dbReference type="ChEBI" id="CHEBI:15377"/>
        <dbReference type="ChEBI" id="CHEBI:33384"/>
        <dbReference type="ChEBI" id="CHEBI:57912"/>
        <dbReference type="ChEBI" id="CHEBI:58866"/>
        <dbReference type="ChEBI" id="CHEBI:59776"/>
        <dbReference type="EC" id="4.2.1.20"/>
    </reaction>
</comment>
<keyword evidence="5" id="KW-0057">Aromatic amino acid biosynthesis</keyword>
<dbReference type="UniPathway" id="UPA00035">
    <property type="reaction ID" value="UER00044"/>
</dbReference>
<sequence length="45" mass="5393">MKDAFQIVKDYKKIKNPKPVILMGYYNMIYQYGENKFLKKCKQSG</sequence>
<evidence type="ECO:0000256" key="5">
    <source>
        <dbReference type="ARBA" id="ARBA00023141"/>
    </source>
</evidence>
<dbReference type="Gene3D" id="3.20.20.70">
    <property type="entry name" value="Aldolase class I"/>
    <property type="match status" value="1"/>
</dbReference>
<evidence type="ECO:0000313" key="8">
    <source>
        <dbReference type="EMBL" id="SVD40409.1"/>
    </source>
</evidence>
<protein>
    <recommendedName>
        <fullName evidence="2">tryptophan synthase</fullName>
        <ecNumber evidence="2">4.2.1.20</ecNumber>
    </recommendedName>
</protein>
<dbReference type="GO" id="GO:0004834">
    <property type="term" value="F:tryptophan synthase activity"/>
    <property type="evidence" value="ECO:0007669"/>
    <property type="project" value="UniProtKB-EC"/>
</dbReference>
<reference evidence="8" key="1">
    <citation type="submission" date="2018-05" db="EMBL/GenBank/DDBJ databases">
        <authorList>
            <person name="Lanie J.A."/>
            <person name="Ng W.-L."/>
            <person name="Kazmierczak K.M."/>
            <person name="Andrzejewski T.M."/>
            <person name="Davidsen T.M."/>
            <person name="Wayne K.J."/>
            <person name="Tettelin H."/>
            <person name="Glass J.I."/>
            <person name="Rusch D."/>
            <person name="Podicherti R."/>
            <person name="Tsui H.-C.T."/>
            <person name="Winkler M.E."/>
        </authorList>
    </citation>
    <scope>NUCLEOTIDE SEQUENCE</scope>
</reference>
<evidence type="ECO:0000256" key="1">
    <source>
        <dbReference type="ARBA" id="ARBA00004733"/>
    </source>
</evidence>
<feature type="non-terminal residue" evidence="8">
    <location>
        <position position="45"/>
    </location>
</feature>
<dbReference type="SUPFAM" id="SSF51366">
    <property type="entry name" value="Ribulose-phoshate binding barrel"/>
    <property type="match status" value="1"/>
</dbReference>
<evidence type="ECO:0000256" key="7">
    <source>
        <dbReference type="ARBA" id="ARBA00049047"/>
    </source>
</evidence>
<keyword evidence="6" id="KW-0456">Lyase</keyword>